<dbReference type="GO" id="GO:0046872">
    <property type="term" value="F:metal ion binding"/>
    <property type="evidence" value="ECO:0007669"/>
    <property type="project" value="UniProtKB-KW"/>
</dbReference>
<dbReference type="InterPro" id="IPR045864">
    <property type="entry name" value="aa-tRNA-synth_II/BPL/LPL"/>
</dbReference>
<dbReference type="Gene3D" id="3.30.54.20">
    <property type="match status" value="1"/>
</dbReference>
<evidence type="ECO:0000256" key="11">
    <source>
        <dbReference type="ARBA" id="ARBA00023146"/>
    </source>
</evidence>
<dbReference type="GO" id="GO:0005737">
    <property type="term" value="C:cytoplasm"/>
    <property type="evidence" value="ECO:0007669"/>
    <property type="project" value="UniProtKB-UniRule"/>
</dbReference>
<evidence type="ECO:0000313" key="15">
    <source>
        <dbReference type="EMBL" id="PJA20080.1"/>
    </source>
</evidence>
<dbReference type="PROSITE" id="PS50862">
    <property type="entry name" value="AA_TRNA_LIGASE_II"/>
    <property type="match status" value="1"/>
</dbReference>
<evidence type="ECO:0000256" key="5">
    <source>
        <dbReference type="ARBA" id="ARBA00022723"/>
    </source>
</evidence>
<feature type="domain" description="Aminoacyl-transfer RNA synthetases class-II family profile" evidence="14">
    <location>
        <begin position="209"/>
        <end position="416"/>
    </location>
</feature>
<keyword evidence="6" id="KW-0547">Nucleotide-binding</keyword>
<dbReference type="PANTHER" id="PTHR11451:SF44">
    <property type="entry name" value="THREONINE--TRNA LIGASE, CHLOROPLASTIC_MITOCHONDRIAL 2"/>
    <property type="match status" value="1"/>
</dbReference>
<proteinExistence type="inferred from homology"/>
<evidence type="ECO:0000256" key="6">
    <source>
        <dbReference type="ARBA" id="ARBA00022741"/>
    </source>
</evidence>
<dbReference type="Gene3D" id="3.30.980.10">
    <property type="entry name" value="Threonyl-trna Synthetase, Chain A, domain 2"/>
    <property type="match status" value="1"/>
</dbReference>
<sequence>MQNINIEKIRHSLAHILAESVIDLYPEVEVAIGPVVENGFYYDIDFKNENISVEDLQKIETKMVEIIQKKRKFIKKRISQGEAKKIFSKNRYKLELIKEIEEKKLTIYRSEGGNFIDLCKGPHIADTDEIDVKSFKLTKLAGAYWRGSENNKMLTRIYGVAFETPDELKIYLENQEKLSGLDHKTIGQQMDLFFFDPTAPGMAYWTDKGLKIINQLIEYWRNTHEALGYKEYRTPLINKKELYVKSGHWDHYNQHMFIANTKEKEIYGLKPMNCPNAMIVYKHKIRSYKDLPLKISDTDTLHRLEKSGTLNGLLRVREFSQDDAHIFISCDNIESQYLELIGLVEKFYKLFDIDYSFRLGTRPDKFIGNKEDWKKSENILVKVLKKSGKNYDILVGDGAFYGPKIDILMNDNYGRS</sequence>
<evidence type="ECO:0000313" key="16">
    <source>
        <dbReference type="Proteomes" id="UP000230137"/>
    </source>
</evidence>
<dbReference type="GO" id="GO:0005524">
    <property type="term" value="F:ATP binding"/>
    <property type="evidence" value="ECO:0007669"/>
    <property type="project" value="UniProtKB-KW"/>
</dbReference>
<evidence type="ECO:0000259" key="14">
    <source>
        <dbReference type="PROSITE" id="PS50862"/>
    </source>
</evidence>
<keyword evidence="5" id="KW-0479">Metal-binding</keyword>
<keyword evidence="11" id="KW-0030">Aminoacyl-tRNA synthetase</keyword>
<protein>
    <recommendedName>
        <fullName evidence="2 13">Threonine--tRNA ligase</fullName>
        <ecNumber evidence="2 13">6.1.1.3</ecNumber>
    </recommendedName>
</protein>
<evidence type="ECO:0000256" key="12">
    <source>
        <dbReference type="ARBA" id="ARBA00049515"/>
    </source>
</evidence>
<dbReference type="Gene3D" id="3.30.930.10">
    <property type="entry name" value="Bira Bifunctional Protein, Domain 2"/>
    <property type="match status" value="1"/>
</dbReference>
<comment type="catalytic activity">
    <reaction evidence="12">
        <text>tRNA(Thr) + L-threonine + ATP = L-threonyl-tRNA(Thr) + AMP + diphosphate + H(+)</text>
        <dbReference type="Rhea" id="RHEA:24624"/>
        <dbReference type="Rhea" id="RHEA-COMP:9670"/>
        <dbReference type="Rhea" id="RHEA-COMP:9704"/>
        <dbReference type="ChEBI" id="CHEBI:15378"/>
        <dbReference type="ChEBI" id="CHEBI:30616"/>
        <dbReference type="ChEBI" id="CHEBI:33019"/>
        <dbReference type="ChEBI" id="CHEBI:57926"/>
        <dbReference type="ChEBI" id="CHEBI:78442"/>
        <dbReference type="ChEBI" id="CHEBI:78534"/>
        <dbReference type="ChEBI" id="CHEBI:456215"/>
        <dbReference type="EC" id="6.1.1.3"/>
    </reaction>
</comment>
<dbReference type="FunFam" id="3.30.930.10:FF:000002">
    <property type="entry name" value="Threonine--tRNA ligase"/>
    <property type="match status" value="1"/>
</dbReference>
<organism evidence="15 16">
    <name type="scientific">Candidatus Berkelbacteria bacterium CG_4_10_14_0_2_um_filter_35_9_33_12</name>
    <dbReference type="NCBI Taxonomy" id="1974499"/>
    <lineage>
        <taxon>Bacteria</taxon>
        <taxon>Candidatus Berkelbacteria</taxon>
    </lineage>
</organism>
<keyword evidence="10" id="KW-0648">Protein biosynthesis</keyword>
<dbReference type="SMART" id="SM00863">
    <property type="entry name" value="tRNA_SAD"/>
    <property type="match status" value="1"/>
</dbReference>
<keyword evidence="8" id="KW-0067">ATP-binding</keyword>
<comment type="caution">
    <text evidence="15">The sequence shown here is derived from an EMBL/GenBank/DDBJ whole genome shotgun (WGS) entry which is preliminary data.</text>
</comment>
<dbReference type="NCBIfam" id="TIGR00418">
    <property type="entry name" value="thrS"/>
    <property type="match status" value="1"/>
</dbReference>
<evidence type="ECO:0000256" key="7">
    <source>
        <dbReference type="ARBA" id="ARBA00022833"/>
    </source>
</evidence>
<name>A0A2M7W3J2_9BACT</name>
<dbReference type="GO" id="GO:0004829">
    <property type="term" value="F:threonine-tRNA ligase activity"/>
    <property type="evidence" value="ECO:0007669"/>
    <property type="project" value="UniProtKB-UniRule"/>
</dbReference>
<evidence type="ECO:0000256" key="4">
    <source>
        <dbReference type="ARBA" id="ARBA00022598"/>
    </source>
</evidence>
<accession>A0A2M7W3J2</accession>
<evidence type="ECO:0000256" key="2">
    <source>
        <dbReference type="ARBA" id="ARBA00013163"/>
    </source>
</evidence>
<gene>
    <name evidence="15" type="primary">thrS</name>
    <name evidence="15" type="ORF">COX60_02795</name>
</gene>
<dbReference type="InterPro" id="IPR002314">
    <property type="entry name" value="aa-tRNA-synt_IIb"/>
</dbReference>
<keyword evidence="4 15" id="KW-0436">Ligase</keyword>
<reference evidence="16" key="1">
    <citation type="submission" date="2017-09" db="EMBL/GenBank/DDBJ databases">
        <title>Depth-based differentiation of microbial function through sediment-hosted aquifers and enrichment of novel symbionts in the deep terrestrial subsurface.</title>
        <authorList>
            <person name="Probst A.J."/>
            <person name="Ladd B."/>
            <person name="Jarett J.K."/>
            <person name="Geller-Mcgrath D.E."/>
            <person name="Sieber C.M.K."/>
            <person name="Emerson J.B."/>
            <person name="Anantharaman K."/>
            <person name="Thomas B.C."/>
            <person name="Malmstrom R."/>
            <person name="Stieglmeier M."/>
            <person name="Klingl A."/>
            <person name="Woyke T."/>
            <person name="Ryan C.M."/>
            <person name="Banfield J.F."/>
        </authorList>
    </citation>
    <scope>NUCLEOTIDE SEQUENCE [LARGE SCALE GENOMIC DNA]</scope>
</reference>
<keyword evidence="7" id="KW-0862">Zinc</keyword>
<dbReference type="EMBL" id="PFQF01000039">
    <property type="protein sequence ID" value="PJA20080.1"/>
    <property type="molecule type" value="Genomic_DNA"/>
</dbReference>
<dbReference type="GO" id="GO:0006435">
    <property type="term" value="P:threonyl-tRNA aminoacylation"/>
    <property type="evidence" value="ECO:0007669"/>
    <property type="project" value="UniProtKB-UniRule"/>
</dbReference>
<dbReference type="Proteomes" id="UP000230137">
    <property type="component" value="Unassembled WGS sequence"/>
</dbReference>
<evidence type="ECO:0000256" key="10">
    <source>
        <dbReference type="ARBA" id="ARBA00022917"/>
    </source>
</evidence>
<evidence type="ECO:0000256" key="3">
    <source>
        <dbReference type="ARBA" id="ARBA00022555"/>
    </source>
</evidence>
<keyword evidence="3" id="KW-0820">tRNA-binding</keyword>
<evidence type="ECO:0000256" key="1">
    <source>
        <dbReference type="ARBA" id="ARBA00008226"/>
    </source>
</evidence>
<evidence type="ECO:0000256" key="13">
    <source>
        <dbReference type="NCBIfam" id="TIGR00418"/>
    </source>
</evidence>
<dbReference type="GO" id="GO:0000049">
    <property type="term" value="F:tRNA binding"/>
    <property type="evidence" value="ECO:0007669"/>
    <property type="project" value="UniProtKB-KW"/>
</dbReference>
<dbReference type="EC" id="6.1.1.3" evidence="2 13"/>
<dbReference type="InterPro" id="IPR006195">
    <property type="entry name" value="aa-tRNA-synth_II"/>
</dbReference>
<dbReference type="InterPro" id="IPR012947">
    <property type="entry name" value="tRNA_SAD"/>
</dbReference>
<evidence type="ECO:0000256" key="8">
    <source>
        <dbReference type="ARBA" id="ARBA00022840"/>
    </source>
</evidence>
<dbReference type="AlphaFoldDB" id="A0A2M7W3J2"/>
<dbReference type="FunFam" id="3.30.980.10:FF:000005">
    <property type="entry name" value="Threonyl-tRNA synthetase, mitochondrial"/>
    <property type="match status" value="1"/>
</dbReference>
<dbReference type="PRINTS" id="PR01047">
    <property type="entry name" value="TRNASYNTHTHR"/>
</dbReference>
<evidence type="ECO:0000256" key="9">
    <source>
        <dbReference type="ARBA" id="ARBA00022884"/>
    </source>
</evidence>
<dbReference type="SUPFAM" id="SSF55186">
    <property type="entry name" value="ThrRS/AlaRS common domain"/>
    <property type="match status" value="1"/>
</dbReference>
<dbReference type="Pfam" id="PF00587">
    <property type="entry name" value="tRNA-synt_2b"/>
    <property type="match status" value="1"/>
</dbReference>
<dbReference type="SUPFAM" id="SSF55681">
    <property type="entry name" value="Class II aaRS and biotin synthetases"/>
    <property type="match status" value="1"/>
</dbReference>
<keyword evidence="9" id="KW-0694">RNA-binding</keyword>
<dbReference type="InterPro" id="IPR002320">
    <property type="entry name" value="Thr-tRNA-ligase_IIa"/>
</dbReference>
<dbReference type="Pfam" id="PF07973">
    <property type="entry name" value="tRNA_SAD"/>
    <property type="match status" value="1"/>
</dbReference>
<dbReference type="InterPro" id="IPR018163">
    <property type="entry name" value="Thr/Ala-tRNA-synth_IIc_edit"/>
</dbReference>
<dbReference type="PANTHER" id="PTHR11451">
    <property type="entry name" value="THREONINE-TRNA LIGASE"/>
    <property type="match status" value="1"/>
</dbReference>
<comment type="similarity">
    <text evidence="1">Belongs to the class-II aminoacyl-tRNA synthetase family.</text>
</comment>